<feature type="compositionally biased region" description="Basic and acidic residues" evidence="5">
    <location>
        <begin position="78"/>
        <end position="89"/>
    </location>
</feature>
<keyword evidence="3" id="KW-0808">Transferase</keyword>
<keyword evidence="7" id="KW-1185">Reference proteome</keyword>
<dbReference type="OrthoDB" id="5358702at2759"/>
<evidence type="ECO:0000313" key="6">
    <source>
        <dbReference type="EMBL" id="KAB8075603.1"/>
    </source>
</evidence>
<dbReference type="Gene3D" id="1.25.40.120">
    <property type="entry name" value="Protein prenylyltransferase"/>
    <property type="match status" value="1"/>
</dbReference>
<evidence type="ECO:0000256" key="5">
    <source>
        <dbReference type="SAM" id="MobiDB-lite"/>
    </source>
</evidence>
<dbReference type="SUPFAM" id="SSF48439">
    <property type="entry name" value="Protein prenylyltransferase"/>
    <property type="match status" value="1"/>
</dbReference>
<evidence type="ECO:0000256" key="1">
    <source>
        <dbReference type="ARBA" id="ARBA00006734"/>
    </source>
</evidence>
<feature type="compositionally biased region" description="Polar residues" evidence="5">
    <location>
        <begin position="68"/>
        <end position="77"/>
    </location>
</feature>
<dbReference type="GO" id="GO:0008318">
    <property type="term" value="F:protein prenyltransferase activity"/>
    <property type="evidence" value="ECO:0007669"/>
    <property type="project" value="InterPro"/>
</dbReference>
<dbReference type="InterPro" id="IPR002088">
    <property type="entry name" value="Prenyl_trans_a"/>
</dbReference>
<dbReference type="PANTHER" id="PTHR11129">
    <property type="entry name" value="PROTEIN FARNESYLTRANSFERASE ALPHA SUBUNIT/RAB GERANYLGERANYL TRANSFERASE ALPHA SUBUNIT"/>
    <property type="match status" value="1"/>
</dbReference>
<organism evidence="6 7">
    <name type="scientific">Aspergillus leporis</name>
    <dbReference type="NCBI Taxonomy" id="41062"/>
    <lineage>
        <taxon>Eukaryota</taxon>
        <taxon>Fungi</taxon>
        <taxon>Dikarya</taxon>
        <taxon>Ascomycota</taxon>
        <taxon>Pezizomycotina</taxon>
        <taxon>Eurotiomycetes</taxon>
        <taxon>Eurotiomycetidae</taxon>
        <taxon>Eurotiales</taxon>
        <taxon>Aspergillaceae</taxon>
        <taxon>Aspergillus</taxon>
        <taxon>Aspergillus subgen. Circumdati</taxon>
    </lineage>
</organism>
<gene>
    <name evidence="6" type="ORF">BDV29DRAFT_105990</name>
</gene>
<name>A0A5N5X4E3_9EURO</name>
<dbReference type="PANTHER" id="PTHR11129:SF3">
    <property type="entry name" value="PROTEIN PRENYLTRANSFERASE ALPHA SUBUNIT REPEAT-CONTAINING PROTEIN 1"/>
    <property type="match status" value="1"/>
</dbReference>
<protein>
    <submittedName>
        <fullName evidence="6">Uncharacterized protein</fullName>
    </submittedName>
</protein>
<evidence type="ECO:0000256" key="3">
    <source>
        <dbReference type="ARBA" id="ARBA00022679"/>
    </source>
</evidence>
<evidence type="ECO:0000256" key="4">
    <source>
        <dbReference type="ARBA" id="ARBA00022737"/>
    </source>
</evidence>
<dbReference type="Pfam" id="PF01239">
    <property type="entry name" value="PPTA"/>
    <property type="match status" value="1"/>
</dbReference>
<feature type="region of interest" description="Disordered" evidence="5">
    <location>
        <begin position="68"/>
        <end position="89"/>
    </location>
</feature>
<reference evidence="6 7" key="1">
    <citation type="submission" date="2019-04" db="EMBL/GenBank/DDBJ databases">
        <title>Friends and foes A comparative genomics study of 23 Aspergillus species from section Flavi.</title>
        <authorList>
            <consortium name="DOE Joint Genome Institute"/>
            <person name="Kjaerbolling I."/>
            <person name="Vesth T."/>
            <person name="Frisvad J.C."/>
            <person name="Nybo J.L."/>
            <person name="Theobald S."/>
            <person name="Kildgaard S."/>
            <person name="Isbrandt T."/>
            <person name="Kuo A."/>
            <person name="Sato A."/>
            <person name="Lyhne E.K."/>
            <person name="Kogle M.E."/>
            <person name="Wiebenga A."/>
            <person name="Kun R.S."/>
            <person name="Lubbers R.J."/>
            <person name="Makela M.R."/>
            <person name="Barry K."/>
            <person name="Chovatia M."/>
            <person name="Clum A."/>
            <person name="Daum C."/>
            <person name="Haridas S."/>
            <person name="He G."/>
            <person name="LaButti K."/>
            <person name="Lipzen A."/>
            <person name="Mondo S."/>
            <person name="Riley R."/>
            <person name="Salamov A."/>
            <person name="Simmons B.A."/>
            <person name="Magnuson J.K."/>
            <person name="Henrissat B."/>
            <person name="Mortensen U.H."/>
            <person name="Larsen T.O."/>
            <person name="Devries R.P."/>
            <person name="Grigoriev I.V."/>
            <person name="Machida M."/>
            <person name="Baker S.E."/>
            <person name="Andersen M.R."/>
        </authorList>
    </citation>
    <scope>NUCLEOTIDE SEQUENCE [LARGE SCALE GENOMIC DNA]</scope>
    <source>
        <strain evidence="6 7">CBS 151.66</strain>
    </source>
</reference>
<evidence type="ECO:0000313" key="7">
    <source>
        <dbReference type="Proteomes" id="UP000326565"/>
    </source>
</evidence>
<dbReference type="GO" id="GO:0005737">
    <property type="term" value="C:cytoplasm"/>
    <property type="evidence" value="ECO:0007669"/>
    <property type="project" value="TreeGrafter"/>
</dbReference>
<comment type="similarity">
    <text evidence="1">Belongs to the protein prenyltransferase subunit alpha family.</text>
</comment>
<dbReference type="AlphaFoldDB" id="A0A5N5X4E3"/>
<keyword evidence="2" id="KW-0637">Prenyltransferase</keyword>
<keyword evidence="4" id="KW-0677">Repeat</keyword>
<dbReference type="EMBL" id="ML732192">
    <property type="protein sequence ID" value="KAB8075603.1"/>
    <property type="molecule type" value="Genomic_DNA"/>
</dbReference>
<accession>A0A5N5X4E3</accession>
<evidence type="ECO:0000256" key="2">
    <source>
        <dbReference type="ARBA" id="ARBA00022602"/>
    </source>
</evidence>
<sequence>MSTSDNAFQELARIFSTRNNRIFEIEILPPALGPLLQDECSIGITKKYLVQAFVVARHIFYEYTNPTSGRGSLSATAQDEKESAAQHSDKTLSDLLTSSEIILLFDCEHLTACNWRRRRLEDLKRRHDLSPDGREPLVQALETELTLMTTYLCSPLHRHTKSPTLFQHRLWVLNQMLHVRSAEAIATRSLTAQSASRGTQSERISREPESTVDLLRSEFTVVLRAGELHPRNYYAFSYMRQVYSILSGVMNEAREGPSLLAESLIDLMLNWCLAHPSDISGWMFMLYLLEAVPKGDLHPNAVHKVVRYALDVGWEGESLWTFIDLSIRAFDLERTVEGTLRTFSGSIPTAPVVCYDVTGKETPASQSHWKTWLAMARTYWAGHAKVASNDPQMNGN</sequence>
<proteinExistence type="inferred from homology"/>
<dbReference type="Proteomes" id="UP000326565">
    <property type="component" value="Unassembled WGS sequence"/>
</dbReference>